<name>A0A8T1MK98_CLOSI</name>
<dbReference type="EMBL" id="NIRI02000042">
    <property type="protein sequence ID" value="KAG5449255.1"/>
    <property type="molecule type" value="Genomic_DNA"/>
</dbReference>
<dbReference type="CDD" id="cd14855">
    <property type="entry name" value="TRAPPC1_MUM2"/>
    <property type="match status" value="1"/>
</dbReference>
<comment type="caution">
    <text evidence="1">The sequence shown here is derived from an EMBL/GenBank/DDBJ whole genome shotgun (WGS) entry which is preliminary data.</text>
</comment>
<proteinExistence type="predicted"/>
<dbReference type="PANTHER" id="PTHR23249">
    <property type="entry name" value="TRAFFICKING PROTEIN PARTICLE COMPLEX SUBUNIT"/>
    <property type="match status" value="1"/>
</dbReference>
<dbReference type="SMART" id="SM01399">
    <property type="entry name" value="Sybindin"/>
    <property type="match status" value="1"/>
</dbReference>
<reference evidence="1 2" key="2">
    <citation type="journal article" date="2021" name="Genomics">
        <title>High-quality reference genome for Clonorchis sinensis.</title>
        <authorList>
            <person name="Young N.D."/>
            <person name="Stroehlein A.J."/>
            <person name="Kinkar L."/>
            <person name="Wang T."/>
            <person name="Sohn W.M."/>
            <person name="Chang B.C.H."/>
            <person name="Kaur P."/>
            <person name="Weisz D."/>
            <person name="Dudchenko O."/>
            <person name="Aiden E.L."/>
            <person name="Korhonen P.K."/>
            <person name="Gasser R.B."/>
        </authorList>
    </citation>
    <scope>NUCLEOTIDE SEQUENCE [LARGE SCALE GENOMIC DNA]</scope>
    <source>
        <strain evidence="1">Cs-k2</strain>
    </source>
</reference>
<sequence length="141" mass="16432">MTVYNLYIFDQRGVCVYYHEWTKTKQGEKPSENETKLLHGMLIGLKRFIGKISPSETVVTRFSYSTNTYRLHFYESPTMIKIVLNTDNACAPVHEELETVFRIYTKFVSQNPFCVSAESVDSQLFTSMLDSYIQSLQIFKK</sequence>
<dbReference type="GO" id="GO:0006888">
    <property type="term" value="P:endoplasmic reticulum to Golgi vesicle-mediated transport"/>
    <property type="evidence" value="ECO:0007669"/>
    <property type="project" value="UniProtKB-UniRule"/>
</dbReference>
<keyword evidence="2" id="KW-1185">Reference proteome</keyword>
<dbReference type="Gene3D" id="3.30.450.70">
    <property type="match status" value="1"/>
</dbReference>
<dbReference type="PANTHER" id="PTHR23249:SF16">
    <property type="entry name" value="TRAFFICKING PROTEIN PARTICLE COMPLEX SUBUNIT 1"/>
    <property type="match status" value="1"/>
</dbReference>
<organism evidence="1 2">
    <name type="scientific">Clonorchis sinensis</name>
    <name type="common">Chinese liver fluke</name>
    <dbReference type="NCBI Taxonomy" id="79923"/>
    <lineage>
        <taxon>Eukaryota</taxon>
        <taxon>Metazoa</taxon>
        <taxon>Spiralia</taxon>
        <taxon>Lophotrochozoa</taxon>
        <taxon>Platyhelminthes</taxon>
        <taxon>Trematoda</taxon>
        <taxon>Digenea</taxon>
        <taxon>Opisthorchiida</taxon>
        <taxon>Opisthorchiata</taxon>
        <taxon>Opisthorchiidae</taxon>
        <taxon>Clonorchis</taxon>
    </lineage>
</organism>
<protein>
    <submittedName>
        <fullName evidence="1">Trafficking protein particle complex subunit 1</fullName>
    </submittedName>
</protein>
<evidence type="ECO:0000313" key="2">
    <source>
        <dbReference type="Proteomes" id="UP000286415"/>
    </source>
</evidence>
<evidence type="ECO:0000313" key="1">
    <source>
        <dbReference type="EMBL" id="KAG5449255.1"/>
    </source>
</evidence>
<dbReference type="GO" id="GO:0030008">
    <property type="term" value="C:TRAPP complex"/>
    <property type="evidence" value="ECO:0007669"/>
    <property type="project" value="UniProtKB-UniRule"/>
</dbReference>
<accession>A0A8T1MK98</accession>
<dbReference type="SUPFAM" id="SSF64356">
    <property type="entry name" value="SNARE-like"/>
    <property type="match status" value="1"/>
</dbReference>
<dbReference type="GO" id="GO:0005794">
    <property type="term" value="C:Golgi apparatus"/>
    <property type="evidence" value="ECO:0007669"/>
    <property type="project" value="UniProtKB-SubCell"/>
</dbReference>
<dbReference type="Pfam" id="PF04099">
    <property type="entry name" value="Sybindin"/>
    <property type="match status" value="1"/>
</dbReference>
<gene>
    <name evidence="1" type="ORF">CSKR_203947</name>
</gene>
<dbReference type="InterPro" id="IPR011012">
    <property type="entry name" value="Longin-like_dom_sf"/>
</dbReference>
<dbReference type="OrthoDB" id="246406at2759"/>
<dbReference type="InterPro" id="IPR007233">
    <property type="entry name" value="TRAPPC"/>
</dbReference>
<reference evidence="1 2" key="1">
    <citation type="journal article" date="2018" name="Biotechnol. Adv.">
        <title>Improved genomic resources and new bioinformatic workflow for the carcinogenic parasite Clonorchis sinensis: Biotechnological implications.</title>
        <authorList>
            <person name="Wang D."/>
            <person name="Korhonen P.K."/>
            <person name="Gasser R.B."/>
            <person name="Young N.D."/>
        </authorList>
    </citation>
    <scope>NUCLEOTIDE SEQUENCE [LARGE SCALE GENOMIC DNA]</scope>
    <source>
        <strain evidence="1">Cs-k2</strain>
    </source>
</reference>
<dbReference type="GO" id="GO:0005783">
    <property type="term" value="C:endoplasmic reticulum"/>
    <property type="evidence" value="ECO:0007669"/>
    <property type="project" value="UniProtKB-SubCell"/>
</dbReference>
<dbReference type="Proteomes" id="UP000286415">
    <property type="component" value="Unassembled WGS sequence"/>
</dbReference>